<proteinExistence type="predicted"/>
<protein>
    <submittedName>
        <fullName evidence="2">ATP-binding protein</fullName>
    </submittedName>
</protein>
<evidence type="ECO:0000259" key="1">
    <source>
        <dbReference type="Pfam" id="PF13175"/>
    </source>
</evidence>
<dbReference type="RefSeq" id="WP_309767676.1">
    <property type="nucleotide sequence ID" value="NZ_JARWAI010000004.1"/>
</dbReference>
<comment type="caution">
    <text evidence="2">The sequence shown here is derived from an EMBL/GenBank/DDBJ whole genome shotgun (WGS) entry which is preliminary data.</text>
</comment>
<dbReference type="SUPFAM" id="SSF52540">
    <property type="entry name" value="P-loop containing nucleoside triphosphate hydrolases"/>
    <property type="match status" value="1"/>
</dbReference>
<name>A0ABU1GB03_9GAMM</name>
<dbReference type="PANTHER" id="PTHR43581:SF2">
    <property type="entry name" value="EXCINUCLEASE ATPASE SUBUNIT"/>
    <property type="match status" value="1"/>
</dbReference>
<dbReference type="Pfam" id="PF13175">
    <property type="entry name" value="AAA_15"/>
    <property type="match status" value="1"/>
</dbReference>
<dbReference type="InterPro" id="IPR027417">
    <property type="entry name" value="P-loop_NTPase"/>
</dbReference>
<reference evidence="2 3" key="1">
    <citation type="submission" date="2023-04" db="EMBL/GenBank/DDBJ databases">
        <title>A long-awaited taxogenomic arrangement of the family Halomonadaceae.</title>
        <authorList>
            <person name="De La Haba R."/>
            <person name="Chuvochina M."/>
            <person name="Wittouck S."/>
            <person name="Arahal D.R."/>
            <person name="Sanchez-Porro C."/>
            <person name="Hugenholtz P."/>
            <person name="Ventosa A."/>
        </authorList>
    </citation>
    <scope>NUCLEOTIDE SEQUENCE [LARGE SCALE GENOMIC DNA]</scope>
    <source>
        <strain evidence="2 3">DSM 18042</strain>
    </source>
</reference>
<evidence type="ECO:0000313" key="3">
    <source>
        <dbReference type="Proteomes" id="UP001269267"/>
    </source>
</evidence>
<dbReference type="PANTHER" id="PTHR43581">
    <property type="entry name" value="ATP/GTP PHOSPHATASE"/>
    <property type="match status" value="1"/>
</dbReference>
<dbReference type="InterPro" id="IPR041685">
    <property type="entry name" value="AAA_GajA/Old/RecF-like"/>
</dbReference>
<dbReference type="GO" id="GO:0005524">
    <property type="term" value="F:ATP binding"/>
    <property type="evidence" value="ECO:0007669"/>
    <property type="project" value="UniProtKB-KW"/>
</dbReference>
<keyword evidence="2" id="KW-0067">ATP-binding</keyword>
<accession>A0ABU1GB03</accession>
<gene>
    <name evidence="2" type="ORF">QC815_06835</name>
</gene>
<organism evidence="2 3">
    <name type="scientific">Vreelandella gomseomensis</name>
    <dbReference type="NCBI Taxonomy" id="370766"/>
    <lineage>
        <taxon>Bacteria</taxon>
        <taxon>Pseudomonadati</taxon>
        <taxon>Pseudomonadota</taxon>
        <taxon>Gammaproteobacteria</taxon>
        <taxon>Oceanospirillales</taxon>
        <taxon>Halomonadaceae</taxon>
        <taxon>Vreelandella</taxon>
    </lineage>
</organism>
<dbReference type="InterPro" id="IPR051396">
    <property type="entry name" value="Bact_Antivir_Def_Nuclease"/>
</dbReference>
<keyword evidence="2" id="KW-0547">Nucleotide-binding</keyword>
<dbReference type="Gene3D" id="3.40.50.300">
    <property type="entry name" value="P-loop containing nucleotide triphosphate hydrolases"/>
    <property type="match status" value="1"/>
</dbReference>
<sequence length="611" mass="70040">MDKKIETLRKELKNGKLEPFITNITFPHFKNFQERTSIDFTFPITAIVGENGSSKSSILHALYGAPENKNISDFWFSTAIDPIVESEKRNCYFYRYYNQDAQKQVEILLQRSPYRKGGGDPDYWESSRPVKEYGMSPFPKKKKGESNVPGGSATRWNMLKKNVEHIDFRSSLPAFDKFFYHYTYSTKDIKTKKKVIRRRSKHLKNAIQNNLTHDTYYSNKNRIKDCNEELDSHTVSLISSILGKEYSNIHLIRHSYYGPDAYTAQLQTDHLNYTEAFAGSGEFSIVNLVYTINKSPKNSLILLDEPEVSLHPGAQEKLVKYLYNIALANKHQIIIATHSPAFIRYLPDDAIKVLATNKLTNKTILKSQRSMPEEAFFQLGEFSKQCLTIVVEDQLAEEFVKNSLKRYSEAIRNIVETKYYPGGVATLWSYYIPVCASDSRNDIVFILDGDMRPKSKIPSSDQIPIADETKIEDYIKILANNNAAKIPIDGGNTDQKKEAMIKNGKKLIDWSKNNVFYLPGSSCPEGLLWHLYDPQTCPENVNTDNAKKHFECYTRRKLKVLPEDHLSSDDIFADQKRLIAEIELDNDYIQEIDNIIDSIIARLSSNGSVTK</sequence>
<dbReference type="EMBL" id="JARWAI010000004">
    <property type="protein sequence ID" value="MDR5874638.1"/>
    <property type="molecule type" value="Genomic_DNA"/>
</dbReference>
<feature type="domain" description="Endonuclease GajA/Old nuclease/RecF-like AAA" evidence="1">
    <location>
        <begin position="160"/>
        <end position="343"/>
    </location>
</feature>
<dbReference type="Proteomes" id="UP001269267">
    <property type="component" value="Unassembled WGS sequence"/>
</dbReference>
<evidence type="ECO:0000313" key="2">
    <source>
        <dbReference type="EMBL" id="MDR5874638.1"/>
    </source>
</evidence>
<keyword evidence="3" id="KW-1185">Reference proteome</keyword>